<comment type="similarity">
    <text evidence="2 11">Belongs to the LpxB family.</text>
</comment>
<evidence type="ECO:0000256" key="8">
    <source>
        <dbReference type="ARBA" id="ARBA00022679"/>
    </source>
</evidence>
<comment type="function">
    <text evidence="1 11">Condensation of UDP-2,3-diacylglucosamine and 2,3-diacylglucosamine-1-phosphate to form lipid A disaccharide, a precursor of lipid A, a phosphorylated glycolipid that anchors the lipopolysaccharide to the outer membrane of the cell.</text>
</comment>
<gene>
    <name evidence="11 12" type="primary">lpxB</name>
    <name evidence="12" type="ORF">GV368_04240</name>
</gene>
<reference evidence="12 13" key="1">
    <citation type="journal article" date="2020" name="Curr. Microbiol.">
        <title>Tepidiphilus baoligensis sp. nov., a Novel Bacterium of the Family Hydrogenophilaceae Isolated from an Oil Reservoir.</title>
        <authorList>
            <person name="Zhang X."/>
            <person name="Wang G."/>
            <person name="Ma X."/>
            <person name="Yu J."/>
            <person name="You J."/>
            <person name="Xue Y."/>
            <person name="Ma Y."/>
        </authorList>
    </citation>
    <scope>NUCLEOTIDE SEQUENCE [LARGE SCALE GENOMIC DNA]</scope>
    <source>
        <strain evidence="12 13">B18-69</strain>
    </source>
</reference>
<dbReference type="InterPro" id="IPR003835">
    <property type="entry name" value="Glyco_trans_19"/>
</dbReference>
<evidence type="ECO:0000256" key="10">
    <source>
        <dbReference type="ARBA" id="ARBA00048975"/>
    </source>
</evidence>
<keyword evidence="13" id="KW-1185">Reference proteome</keyword>
<keyword evidence="8 11" id="KW-0808">Transferase</keyword>
<evidence type="ECO:0000256" key="4">
    <source>
        <dbReference type="ARBA" id="ARBA00020902"/>
    </source>
</evidence>
<proteinExistence type="inferred from homology"/>
<keyword evidence="7 11" id="KW-0328">Glycosyltransferase</keyword>
<name>A0ABX1QK59_9PROT</name>
<dbReference type="NCBIfam" id="TIGR00215">
    <property type="entry name" value="lpxB"/>
    <property type="match status" value="1"/>
</dbReference>
<dbReference type="Pfam" id="PF02684">
    <property type="entry name" value="LpxB"/>
    <property type="match status" value="1"/>
</dbReference>
<evidence type="ECO:0000313" key="13">
    <source>
        <dbReference type="Proteomes" id="UP000669605"/>
    </source>
</evidence>
<dbReference type="EMBL" id="JAAAUB010000004">
    <property type="protein sequence ID" value="NMH16327.1"/>
    <property type="molecule type" value="Genomic_DNA"/>
</dbReference>
<comment type="catalytic activity">
    <reaction evidence="10 11">
        <text>a lipid X + a UDP-2-N,3-O-bis[(3R)-3-hydroxyacyl]-alpha-D-glucosamine = a lipid A disaccharide + UDP + H(+)</text>
        <dbReference type="Rhea" id="RHEA:67828"/>
        <dbReference type="ChEBI" id="CHEBI:15378"/>
        <dbReference type="ChEBI" id="CHEBI:58223"/>
        <dbReference type="ChEBI" id="CHEBI:137748"/>
        <dbReference type="ChEBI" id="CHEBI:176338"/>
        <dbReference type="ChEBI" id="CHEBI:176343"/>
        <dbReference type="EC" id="2.4.1.182"/>
    </reaction>
</comment>
<accession>A0ABX1QK59</accession>
<evidence type="ECO:0000256" key="11">
    <source>
        <dbReference type="HAMAP-Rule" id="MF_00392"/>
    </source>
</evidence>
<dbReference type="Gene3D" id="3.40.50.2000">
    <property type="entry name" value="Glycogen Phosphorylase B"/>
    <property type="match status" value="1"/>
</dbReference>
<keyword evidence="9 11" id="KW-0443">Lipid metabolism</keyword>
<dbReference type="Proteomes" id="UP000669605">
    <property type="component" value="Unassembled WGS sequence"/>
</dbReference>
<evidence type="ECO:0000256" key="3">
    <source>
        <dbReference type="ARBA" id="ARBA00012687"/>
    </source>
</evidence>
<dbReference type="PANTHER" id="PTHR30372:SF4">
    <property type="entry name" value="LIPID-A-DISACCHARIDE SYNTHASE, MITOCHONDRIAL-RELATED"/>
    <property type="match status" value="1"/>
</dbReference>
<evidence type="ECO:0000256" key="5">
    <source>
        <dbReference type="ARBA" id="ARBA00022516"/>
    </source>
</evidence>
<dbReference type="HAMAP" id="MF_00392">
    <property type="entry name" value="LpxB"/>
    <property type="match status" value="1"/>
</dbReference>
<evidence type="ECO:0000256" key="9">
    <source>
        <dbReference type="ARBA" id="ARBA00023098"/>
    </source>
</evidence>
<comment type="caution">
    <text evidence="12">The sequence shown here is derived from an EMBL/GenBank/DDBJ whole genome shotgun (WGS) entry which is preliminary data.</text>
</comment>
<evidence type="ECO:0000313" key="12">
    <source>
        <dbReference type="EMBL" id="NMH16327.1"/>
    </source>
</evidence>
<dbReference type="PANTHER" id="PTHR30372">
    <property type="entry name" value="LIPID-A-DISACCHARIDE SYNTHASE"/>
    <property type="match status" value="1"/>
</dbReference>
<protein>
    <recommendedName>
        <fullName evidence="4 11">Lipid-A-disaccharide synthase</fullName>
        <ecNumber evidence="3 11">2.4.1.182</ecNumber>
    </recommendedName>
</protein>
<organism evidence="12 13">
    <name type="scientific">Tepidiphilus baoligensis</name>
    <dbReference type="NCBI Taxonomy" id="2698687"/>
    <lineage>
        <taxon>Bacteria</taxon>
        <taxon>Pseudomonadati</taxon>
        <taxon>Pseudomonadota</taxon>
        <taxon>Hydrogenophilia</taxon>
        <taxon>Hydrogenophilales</taxon>
        <taxon>Hydrogenophilaceae</taxon>
        <taxon>Tepidiphilus</taxon>
    </lineage>
</organism>
<dbReference type="SUPFAM" id="SSF53756">
    <property type="entry name" value="UDP-Glycosyltransferase/glycogen phosphorylase"/>
    <property type="match status" value="1"/>
</dbReference>
<comment type="pathway">
    <text evidence="11">Bacterial outer membrane biogenesis; LPS lipid A biosynthesis.</text>
</comment>
<sequence>MASSAERTSVALVAGEASGDLLGGLLLEGLRPALPETRFWGVGGEAMRTQGFEARWSYEPLAVHGFVDALRRYPQLVRFRRELARAFESPPVDLFIGIDAPDFNLGLEARLKRAGIGTVHFVSPSIWAWRRGRLKTIARAVDLMLCLFPFEPPLYAETGVEACFVGHPLADRLPLVPDQAEARTALGIALQAPVLALLPGSREGELRHLLPVFLAAAARLRQALPELVLLLPTANALGDTLVAAALAEAPELEARVLPRRAHEAMTAADVVLLASGTAALEAALLKRPMVIAYRMNPWQYRLLRRMAYLPWVGLPNILLRETVVPELLQDKANPADLASAVLRWFEDAPARERLTERFTELHLMLRQDTARRAREAILARFGQRFGGR</sequence>
<evidence type="ECO:0000256" key="2">
    <source>
        <dbReference type="ARBA" id="ARBA00007868"/>
    </source>
</evidence>
<evidence type="ECO:0000256" key="7">
    <source>
        <dbReference type="ARBA" id="ARBA00022676"/>
    </source>
</evidence>
<keyword evidence="5 11" id="KW-0444">Lipid biosynthesis</keyword>
<dbReference type="RefSeq" id="WP_169115612.1">
    <property type="nucleotide sequence ID" value="NZ_JAAAUB010000004.1"/>
</dbReference>
<dbReference type="EC" id="2.4.1.182" evidence="3 11"/>
<dbReference type="GO" id="GO:0008915">
    <property type="term" value="F:lipid-A-disaccharide synthase activity"/>
    <property type="evidence" value="ECO:0007669"/>
    <property type="project" value="UniProtKB-EC"/>
</dbReference>
<keyword evidence="6 11" id="KW-0441">Lipid A biosynthesis</keyword>
<evidence type="ECO:0000256" key="1">
    <source>
        <dbReference type="ARBA" id="ARBA00002056"/>
    </source>
</evidence>
<evidence type="ECO:0000256" key="6">
    <source>
        <dbReference type="ARBA" id="ARBA00022556"/>
    </source>
</evidence>